<dbReference type="Pfam" id="PF00691">
    <property type="entry name" value="OmpA"/>
    <property type="match status" value="1"/>
</dbReference>
<evidence type="ECO:0000259" key="1">
    <source>
        <dbReference type="PROSITE" id="PS51123"/>
    </source>
</evidence>
<comment type="caution">
    <text evidence="2">The sequence shown here is derived from an EMBL/GenBank/DDBJ whole genome shotgun (WGS) entry which is preliminary data.</text>
</comment>
<dbReference type="InterPro" id="IPR036737">
    <property type="entry name" value="OmpA-like_sf"/>
</dbReference>
<proteinExistence type="predicted"/>
<name>A0A5J4Q843_9ZZZZ</name>
<dbReference type="InterPro" id="IPR050330">
    <property type="entry name" value="Bact_OuterMem_StrucFunc"/>
</dbReference>
<dbReference type="PANTHER" id="PTHR30329">
    <property type="entry name" value="STATOR ELEMENT OF FLAGELLAR MOTOR COMPLEX"/>
    <property type="match status" value="1"/>
</dbReference>
<organism evidence="2">
    <name type="scientific">termite gut metagenome</name>
    <dbReference type="NCBI Taxonomy" id="433724"/>
    <lineage>
        <taxon>unclassified sequences</taxon>
        <taxon>metagenomes</taxon>
        <taxon>organismal metagenomes</taxon>
    </lineage>
</organism>
<dbReference type="AlphaFoldDB" id="A0A5J4Q843"/>
<feature type="domain" description="OmpA-like" evidence="1">
    <location>
        <begin position="297"/>
        <end position="410"/>
    </location>
</feature>
<dbReference type="EMBL" id="SNRY01004535">
    <property type="protein sequence ID" value="KAA6317399.1"/>
    <property type="molecule type" value="Genomic_DNA"/>
</dbReference>
<protein>
    <submittedName>
        <fullName evidence="2">Outer membrane protein 40</fullName>
    </submittedName>
</protein>
<dbReference type="PROSITE" id="PS51123">
    <property type="entry name" value="OMPA_2"/>
    <property type="match status" value="1"/>
</dbReference>
<gene>
    <name evidence="2" type="ORF">EZS27_032438</name>
</gene>
<dbReference type="PANTHER" id="PTHR30329:SF21">
    <property type="entry name" value="LIPOPROTEIN YIAD-RELATED"/>
    <property type="match status" value="1"/>
</dbReference>
<dbReference type="Gene3D" id="3.30.1330.60">
    <property type="entry name" value="OmpA-like domain"/>
    <property type="match status" value="1"/>
</dbReference>
<dbReference type="InterPro" id="IPR006665">
    <property type="entry name" value="OmpA-like"/>
</dbReference>
<dbReference type="SUPFAM" id="SSF103088">
    <property type="entry name" value="OmpA-like"/>
    <property type="match status" value="1"/>
</dbReference>
<evidence type="ECO:0000313" key="2">
    <source>
        <dbReference type="EMBL" id="KAA6317399.1"/>
    </source>
</evidence>
<sequence length="412" mass="46248">MKRKKTILILLLALFSVITEIEAKEVGTFVPGQREALIREETLRSYHVFDNLFAGINLGATYSAFDAYRLNFNKVGDYLSPDISLYLGKWISPTTGVRLSYEWGKNKTLNTLSQNLVEYSRYGGFGDVLFNLNNVFGTYKENQRWSVVPFAGIGFIRGVGNGSVHSTNNLAVRFGLQLNYRITDALTLNLEGSGNVMDDEFNARIIGVKYDGYVNTTIGISYRFKNSDNNRYFKKLSVADAVRGNSVADAPDNQGKIIQELEKVIGEQKNTISTQAQKINDLEQQLLSVANKDSRFYLNNAHVLSPVLTFKINEYQILGHHEPNIFLVAQTLKDNPNMNLTITGYADKATGTPEVNKNIASLRATSVKRKLVNEYGINPDRLEVISVGSEAQIFEKNNWNRAIIFILSNKIK</sequence>
<reference evidence="2" key="1">
    <citation type="submission" date="2019-03" db="EMBL/GenBank/DDBJ databases">
        <title>Single cell metagenomics reveals metabolic interactions within the superorganism composed of flagellate Streblomastix strix and complex community of Bacteroidetes bacteria on its surface.</title>
        <authorList>
            <person name="Treitli S.C."/>
            <person name="Kolisko M."/>
            <person name="Husnik F."/>
            <person name="Keeling P."/>
            <person name="Hampl V."/>
        </authorList>
    </citation>
    <scope>NUCLEOTIDE SEQUENCE</scope>
    <source>
        <strain evidence="2">STM</strain>
    </source>
</reference>
<accession>A0A5J4Q843</accession>